<gene>
    <name evidence="1" type="ORF">AK812_SmicGene2549</name>
</gene>
<name>A0A1Q9F152_SYMMI</name>
<accession>A0A1Q9F152</accession>
<evidence type="ECO:0000313" key="2">
    <source>
        <dbReference type="Proteomes" id="UP000186817"/>
    </source>
</evidence>
<dbReference type="OrthoDB" id="10402592at2759"/>
<evidence type="ECO:0000313" key="1">
    <source>
        <dbReference type="EMBL" id="OLQ13446.1"/>
    </source>
</evidence>
<protein>
    <submittedName>
        <fullName evidence="1">Uncharacterized protein</fullName>
    </submittedName>
</protein>
<organism evidence="1 2">
    <name type="scientific">Symbiodinium microadriaticum</name>
    <name type="common">Dinoflagellate</name>
    <name type="synonym">Zooxanthella microadriatica</name>
    <dbReference type="NCBI Taxonomy" id="2951"/>
    <lineage>
        <taxon>Eukaryota</taxon>
        <taxon>Sar</taxon>
        <taxon>Alveolata</taxon>
        <taxon>Dinophyceae</taxon>
        <taxon>Suessiales</taxon>
        <taxon>Symbiodiniaceae</taxon>
        <taxon>Symbiodinium</taxon>
    </lineage>
</organism>
<keyword evidence="2" id="KW-1185">Reference proteome</keyword>
<dbReference type="AlphaFoldDB" id="A0A1Q9F152"/>
<dbReference type="Proteomes" id="UP000186817">
    <property type="component" value="Unassembled WGS sequence"/>
</dbReference>
<proteinExistence type="predicted"/>
<sequence length="539" mass="59984">MRNYNGDYRYCNTMYMFPSMFADVIRTVNTSVCGLRERCSNSPHPLARNSMPESPSSALPSTGIFEPVGHSSDDELPGFMILGLTLLLGATLPSGALLRAGELLRDRLSLWSMRRVKRYPAVFTECVWDTTIAASYLVRGGFELAEATQDCPTVHETSSFCIPLLQHPEIVVPPSGYFPGVIEKFGGRVPTVDNATKQVKDSCARAKDVLDSLHLRRPHLRTNYSYSQAARKLREQGHFPQADELFRRLHEEEGGILPEAVLQKKTKKVVRNLCASQISGTIASWSWVAGYLSAAASECAGMMWVKRYCDLKLTRKIEHREEQEELAEVWESIFDRRLQPVVSELPADPTDRLRFGTRDLHDEESDHEEPDTATKVKVLKEQATWKTLHKGVCAVNAAQGALFLGRAALEIVGATEHCPFAPFDELERLRCAANTQGSFAAFVVVSHVLAEATAACQETKGTLNLEAFCVAWSTQVLHALVELSAALAMLAGDCTIMQAYPNGRPMAEIEENLEREREEYKETGKTLSLKELIDNPYAN</sequence>
<reference evidence="1 2" key="1">
    <citation type="submission" date="2016-02" db="EMBL/GenBank/DDBJ databases">
        <title>Genome analysis of coral dinoflagellate symbionts highlights evolutionary adaptations to a symbiotic lifestyle.</title>
        <authorList>
            <person name="Aranda M."/>
            <person name="Li Y."/>
            <person name="Liew Y.J."/>
            <person name="Baumgarten S."/>
            <person name="Simakov O."/>
            <person name="Wilson M."/>
            <person name="Piel J."/>
            <person name="Ashoor H."/>
            <person name="Bougouffa S."/>
            <person name="Bajic V.B."/>
            <person name="Ryu T."/>
            <person name="Ravasi T."/>
            <person name="Bayer T."/>
            <person name="Micklem G."/>
            <person name="Kim H."/>
            <person name="Bhak J."/>
            <person name="Lajeunesse T.C."/>
            <person name="Voolstra C.R."/>
        </authorList>
    </citation>
    <scope>NUCLEOTIDE SEQUENCE [LARGE SCALE GENOMIC DNA]</scope>
    <source>
        <strain evidence="1 2">CCMP2467</strain>
    </source>
</reference>
<dbReference type="EMBL" id="LSRX01000028">
    <property type="protein sequence ID" value="OLQ13446.1"/>
    <property type="molecule type" value="Genomic_DNA"/>
</dbReference>
<comment type="caution">
    <text evidence="1">The sequence shown here is derived from an EMBL/GenBank/DDBJ whole genome shotgun (WGS) entry which is preliminary data.</text>
</comment>